<sequence>MMRTTFLILLIGHGLIHLLGFVKAFGLSDVKQLTQTISKPFGVIWLLAFVFFALAAGMFAFKNSWWWMFGLTALVTSQFLIVIFWQDAKFGTIANVIILIVSIIGYGTWSYYGKYKNDVKTGLKQKEYFQNSELSESDIQQLPEPVKKYLRYTGSIGKPKVNNFKIEFKGKIRKDEKSEWMPFTCEQYNFMETPTRLFFMKAAMKGLPIGGYHSFRNGVAYMDIRLFSLFTVQYLDGAEMNLSETVTFFNDMCVVAPPTLIDKRIKWLEVGNNKVKASFTNNNITVSAWLYFNDKGELINFISDDRYAGDTGKQFPWSTPLKDYHEINGYRLMGNAETIYSYPDRDLVYGTFKLTRIEYNCKGID</sequence>
<feature type="transmembrane region" description="Helical" evidence="1">
    <location>
        <begin position="66"/>
        <end position="86"/>
    </location>
</feature>
<evidence type="ECO:0000313" key="2">
    <source>
        <dbReference type="EMBL" id="SEG40243.1"/>
    </source>
</evidence>
<gene>
    <name evidence="2" type="ORF">SAMN04488130_11237</name>
</gene>
<dbReference type="InterPro" id="IPR046674">
    <property type="entry name" value="DUF6544"/>
</dbReference>
<dbReference type="EMBL" id="FNVP01000012">
    <property type="protein sequence ID" value="SEG40243.1"/>
    <property type="molecule type" value="Genomic_DNA"/>
</dbReference>
<dbReference type="Pfam" id="PF20181">
    <property type="entry name" value="DUF6544"/>
    <property type="match status" value="1"/>
</dbReference>
<keyword evidence="3" id="KW-1185">Reference proteome</keyword>
<reference evidence="3" key="1">
    <citation type="submission" date="2016-10" db="EMBL/GenBank/DDBJ databases">
        <authorList>
            <person name="Varghese N."/>
            <person name="Submissions S."/>
        </authorList>
    </citation>
    <scope>NUCLEOTIDE SEQUENCE [LARGE SCALE GENOMIC DNA]</scope>
    <source>
        <strain evidence="3">CGMCC 1.9230</strain>
    </source>
</reference>
<accession>A0A1H5ZUP3</accession>
<keyword evidence="1" id="KW-0472">Membrane</keyword>
<keyword evidence="1" id="KW-1133">Transmembrane helix</keyword>
<protein>
    <submittedName>
        <fullName evidence="2">Uncharacterized protein</fullName>
    </submittedName>
</protein>
<feature type="transmembrane region" description="Helical" evidence="1">
    <location>
        <begin position="40"/>
        <end position="59"/>
    </location>
</feature>
<evidence type="ECO:0000256" key="1">
    <source>
        <dbReference type="SAM" id="Phobius"/>
    </source>
</evidence>
<dbReference type="AlphaFoldDB" id="A0A1H5ZUP3"/>
<evidence type="ECO:0000313" key="3">
    <source>
        <dbReference type="Proteomes" id="UP000236737"/>
    </source>
</evidence>
<proteinExistence type="predicted"/>
<organism evidence="2 3">
    <name type="scientific">Flavobacterium urumqiense</name>
    <dbReference type="NCBI Taxonomy" id="935224"/>
    <lineage>
        <taxon>Bacteria</taxon>
        <taxon>Pseudomonadati</taxon>
        <taxon>Bacteroidota</taxon>
        <taxon>Flavobacteriia</taxon>
        <taxon>Flavobacteriales</taxon>
        <taxon>Flavobacteriaceae</taxon>
        <taxon>Flavobacterium</taxon>
    </lineage>
</organism>
<feature type="transmembrane region" description="Helical" evidence="1">
    <location>
        <begin position="92"/>
        <end position="112"/>
    </location>
</feature>
<dbReference type="RefSeq" id="WP_244175280.1">
    <property type="nucleotide sequence ID" value="NZ_FNVP01000012.1"/>
</dbReference>
<dbReference type="Proteomes" id="UP000236737">
    <property type="component" value="Unassembled WGS sequence"/>
</dbReference>
<name>A0A1H5ZUP3_9FLAO</name>
<keyword evidence="1" id="KW-0812">Transmembrane</keyword>